<organism evidence="3">
    <name type="scientific">Nicotiana tabacum</name>
    <name type="common">Common tobacco</name>
    <dbReference type="NCBI Taxonomy" id="4097"/>
    <lineage>
        <taxon>Eukaryota</taxon>
        <taxon>Viridiplantae</taxon>
        <taxon>Streptophyta</taxon>
        <taxon>Embryophyta</taxon>
        <taxon>Tracheophyta</taxon>
        <taxon>Spermatophyta</taxon>
        <taxon>Magnoliopsida</taxon>
        <taxon>eudicotyledons</taxon>
        <taxon>Gunneridae</taxon>
        <taxon>Pentapetalae</taxon>
        <taxon>asterids</taxon>
        <taxon>lamiids</taxon>
        <taxon>Solanales</taxon>
        <taxon>Solanaceae</taxon>
        <taxon>Nicotianoideae</taxon>
        <taxon>Nicotianeae</taxon>
        <taxon>Nicotiana</taxon>
    </lineage>
</organism>
<reference evidence="3" key="1">
    <citation type="submission" date="2025-08" db="UniProtKB">
        <authorList>
            <consortium name="RefSeq"/>
        </authorList>
    </citation>
    <scope>IDENTIFICATION</scope>
</reference>
<dbReference type="PANTHER" id="PTHR19446">
    <property type="entry name" value="REVERSE TRANSCRIPTASES"/>
    <property type="match status" value="1"/>
</dbReference>
<proteinExistence type="predicted"/>
<dbReference type="Pfam" id="PF00078">
    <property type="entry name" value="RVT_1"/>
    <property type="match status" value="1"/>
</dbReference>
<evidence type="ECO:0000256" key="1">
    <source>
        <dbReference type="SAM" id="MobiDB-lite"/>
    </source>
</evidence>
<dbReference type="RefSeq" id="XP_016482688.1">
    <property type="nucleotide sequence ID" value="XM_016627202.1"/>
</dbReference>
<dbReference type="KEGG" id="nta:107803464"/>
<dbReference type="STRING" id="4097.A0A1S4B1M2"/>
<dbReference type="OrthoDB" id="1245115at2759"/>
<sequence>MDLDIRWTRKMRAMSGIPRVRWGALTKDKSQELGEKLLRGGERGVRGLKGISGGHKGDQWWNEEVQEKVEAKKVTYLKLVESIDEGQKSANRKGLAKVRERKARGSGPSEMHKRRGGKSFIGKGTDQAEMAGSATEAIHIVRRLVERYRAVKNYLHMVFMDLEKAYDKVPREVLWRCLESGVVLVAYIRVIQDMYDGAKTRVRTAGGDFDYFSVEIGLHQGSALSPFLFSLSMDSLTRHIQREVP</sequence>
<feature type="domain" description="Reverse transcriptase" evidence="2">
    <location>
        <begin position="1"/>
        <end position="245"/>
    </location>
</feature>
<dbReference type="InterPro" id="IPR000477">
    <property type="entry name" value="RT_dom"/>
</dbReference>
<gene>
    <name evidence="3" type="primary">LOC107803464</name>
</gene>
<name>A0A1S4B1M2_TOBAC</name>
<dbReference type="AlphaFoldDB" id="A0A1S4B1M2"/>
<dbReference type="PROSITE" id="PS50878">
    <property type="entry name" value="RT_POL"/>
    <property type="match status" value="1"/>
</dbReference>
<protein>
    <recommendedName>
        <fullName evidence="2">Reverse transcriptase domain-containing protein</fullName>
    </recommendedName>
</protein>
<evidence type="ECO:0000313" key="3">
    <source>
        <dbReference type="RefSeq" id="XP_016482688.1"/>
    </source>
</evidence>
<evidence type="ECO:0000259" key="2">
    <source>
        <dbReference type="PROSITE" id="PS50878"/>
    </source>
</evidence>
<accession>A0A1S4B1M2</accession>
<dbReference type="SUPFAM" id="SSF56672">
    <property type="entry name" value="DNA/RNA polymerases"/>
    <property type="match status" value="1"/>
</dbReference>
<feature type="region of interest" description="Disordered" evidence="1">
    <location>
        <begin position="90"/>
        <end position="123"/>
    </location>
</feature>
<dbReference type="PaxDb" id="4097-A0A1S4B1M2"/>
<dbReference type="InterPro" id="IPR043502">
    <property type="entry name" value="DNA/RNA_pol_sf"/>
</dbReference>
<feature type="compositionally biased region" description="Basic residues" evidence="1">
    <location>
        <begin position="90"/>
        <end position="104"/>
    </location>
</feature>